<dbReference type="Proteomes" id="UP001501138">
    <property type="component" value="Unassembled WGS sequence"/>
</dbReference>
<dbReference type="PANTHER" id="PTHR30023:SF0">
    <property type="entry name" value="PENICILLIN-SENSITIVE CARBOXYPEPTIDASE A"/>
    <property type="match status" value="1"/>
</dbReference>
<dbReference type="SUPFAM" id="SSF56601">
    <property type="entry name" value="beta-lactamase/transpeptidase-like"/>
    <property type="match status" value="1"/>
</dbReference>
<dbReference type="RefSeq" id="WP_344249001.1">
    <property type="nucleotide sequence ID" value="NZ_BAAAPM010000005.1"/>
</dbReference>
<comment type="caution">
    <text evidence="3">The sequence shown here is derived from an EMBL/GenBank/DDBJ whole genome shotgun (WGS) entry which is preliminary data.</text>
</comment>
<keyword evidence="2" id="KW-0378">Hydrolase</keyword>
<dbReference type="Pfam" id="PF02113">
    <property type="entry name" value="Peptidase_S13"/>
    <property type="match status" value="2"/>
</dbReference>
<keyword evidence="3" id="KW-0121">Carboxypeptidase</keyword>
<accession>A0ABP4VKS5</accession>
<dbReference type="NCBIfam" id="TIGR00666">
    <property type="entry name" value="PBP4"/>
    <property type="match status" value="1"/>
</dbReference>
<dbReference type="InterPro" id="IPR012338">
    <property type="entry name" value="Beta-lactam/transpept-like"/>
</dbReference>
<dbReference type="InterPro" id="IPR000667">
    <property type="entry name" value="Peptidase_S13"/>
</dbReference>
<evidence type="ECO:0000256" key="1">
    <source>
        <dbReference type="ARBA" id="ARBA00006096"/>
    </source>
</evidence>
<proteinExistence type="inferred from homology"/>
<protein>
    <submittedName>
        <fullName evidence="3">D-alanyl-D-alanine carboxypeptidase/D-alanyl-D-alanine-endopeptidase</fullName>
    </submittedName>
</protein>
<gene>
    <name evidence="3" type="primary">dacB</name>
    <name evidence="3" type="ORF">GCM10009809_27330</name>
</gene>
<dbReference type="Gene3D" id="3.40.710.10">
    <property type="entry name" value="DD-peptidase/beta-lactamase superfamily"/>
    <property type="match status" value="2"/>
</dbReference>
<dbReference type="PANTHER" id="PTHR30023">
    <property type="entry name" value="D-ALANYL-D-ALANINE CARBOXYPEPTIDASE"/>
    <property type="match status" value="1"/>
</dbReference>
<evidence type="ECO:0000313" key="3">
    <source>
        <dbReference type="EMBL" id="GAA1730334.1"/>
    </source>
</evidence>
<comment type="similarity">
    <text evidence="1">Belongs to the peptidase S13 family.</text>
</comment>
<reference evidence="4" key="1">
    <citation type="journal article" date="2019" name="Int. J. Syst. Evol. Microbiol.">
        <title>The Global Catalogue of Microorganisms (GCM) 10K type strain sequencing project: providing services to taxonomists for standard genome sequencing and annotation.</title>
        <authorList>
            <consortium name="The Broad Institute Genomics Platform"/>
            <consortium name="The Broad Institute Genome Sequencing Center for Infectious Disease"/>
            <person name="Wu L."/>
            <person name="Ma J."/>
        </authorList>
    </citation>
    <scope>NUCLEOTIDE SEQUENCE [LARGE SCALE GENOMIC DNA]</scope>
    <source>
        <strain evidence="4">JCM 15589</strain>
    </source>
</reference>
<name>A0ABP4VKS5_9MICO</name>
<evidence type="ECO:0000313" key="4">
    <source>
        <dbReference type="Proteomes" id="UP001501138"/>
    </source>
</evidence>
<keyword evidence="3" id="KW-0645">Protease</keyword>
<dbReference type="GO" id="GO:0004180">
    <property type="term" value="F:carboxypeptidase activity"/>
    <property type="evidence" value="ECO:0007669"/>
    <property type="project" value="UniProtKB-KW"/>
</dbReference>
<sequence length="470" mass="47134">MGWRASVGATLTTVVVLFGGYLVADAYDVVPGLLTTAPAPADPAPFPSAPGATTGPPVARVLPDLPGDAPVPAAGSVADLVADVTGDDQLGKRVGVIVTDAATGDVVASAAPDRPMVPASTQKVLTAVAALAGPGGDTTLPTTAVLDGDGHLVLVGGGDMMLAAGAGDADAVNGRAGLADLADQVAGQVGLEGSPTVTLSVDDTLFTGPALAPAIPKAWIKGYIAPVSALAVDVARLTDDEYAQRQDDPAMAAAQQFAAALERRGVTVRGDVTRASAPSSAREVGRVESAPLRDVVAYLLQHSDNTITEVVGRVVALDAGLPGSLDGALQAVTAQVEDLGVDLDGATLVDLSGLGKGSRMTPRQLAEVLELMVDPDHPALREAARGLPVGGLSGTLAGRYPQDNPGRGYVTAKTGSLPNVRGLAGTVVTADDRQLAFVTLADRIKDTWRATDTFDEFAGDLAACGCGAGG</sequence>
<organism evidence="3 4">
    <name type="scientific">Isoptericola hypogeus</name>
    <dbReference type="NCBI Taxonomy" id="300179"/>
    <lineage>
        <taxon>Bacteria</taxon>
        <taxon>Bacillati</taxon>
        <taxon>Actinomycetota</taxon>
        <taxon>Actinomycetes</taxon>
        <taxon>Micrococcales</taxon>
        <taxon>Promicromonosporaceae</taxon>
        <taxon>Isoptericola</taxon>
    </lineage>
</organism>
<dbReference type="PRINTS" id="PR00922">
    <property type="entry name" value="DADACBPTASE3"/>
</dbReference>
<dbReference type="EMBL" id="BAAAPM010000005">
    <property type="protein sequence ID" value="GAA1730334.1"/>
    <property type="molecule type" value="Genomic_DNA"/>
</dbReference>
<evidence type="ECO:0000256" key="2">
    <source>
        <dbReference type="ARBA" id="ARBA00022801"/>
    </source>
</evidence>
<keyword evidence="4" id="KW-1185">Reference proteome</keyword>